<proteinExistence type="inferred from homology"/>
<keyword evidence="5" id="KW-0067">ATP-binding</keyword>
<comment type="caution">
    <text evidence="10">The sequence shown here is derived from an EMBL/GenBank/DDBJ whole genome shotgun (WGS) entry which is preliminary data.</text>
</comment>
<evidence type="ECO:0000256" key="8">
    <source>
        <dbReference type="ARBA" id="ARBA00029936"/>
    </source>
</evidence>
<evidence type="ECO:0000313" key="11">
    <source>
        <dbReference type="Proteomes" id="UP001222325"/>
    </source>
</evidence>
<evidence type="ECO:0000256" key="7">
    <source>
        <dbReference type="ARBA" id="ARBA00023146"/>
    </source>
</evidence>
<dbReference type="PANTHER" id="PTHR11946">
    <property type="entry name" value="VALYL-TRNA SYNTHETASES"/>
    <property type="match status" value="1"/>
</dbReference>
<dbReference type="EMBL" id="JARJCN010000046">
    <property type="protein sequence ID" value="KAJ7082288.1"/>
    <property type="molecule type" value="Genomic_DNA"/>
</dbReference>
<evidence type="ECO:0000256" key="3">
    <source>
        <dbReference type="ARBA" id="ARBA00022598"/>
    </source>
</evidence>
<keyword evidence="4" id="KW-0547">Nucleotide-binding</keyword>
<keyword evidence="6" id="KW-0648">Protein biosynthesis</keyword>
<dbReference type="Pfam" id="PF00133">
    <property type="entry name" value="tRNA-synt_1"/>
    <property type="match status" value="1"/>
</dbReference>
<gene>
    <name evidence="10" type="ORF">B0H15DRAFT_952670</name>
</gene>
<reference evidence="10" key="1">
    <citation type="submission" date="2023-03" db="EMBL/GenBank/DDBJ databases">
        <title>Massive genome expansion in bonnet fungi (Mycena s.s.) driven by repeated elements and novel gene families across ecological guilds.</title>
        <authorList>
            <consortium name="Lawrence Berkeley National Laboratory"/>
            <person name="Harder C.B."/>
            <person name="Miyauchi S."/>
            <person name="Viragh M."/>
            <person name="Kuo A."/>
            <person name="Thoen E."/>
            <person name="Andreopoulos B."/>
            <person name="Lu D."/>
            <person name="Skrede I."/>
            <person name="Drula E."/>
            <person name="Henrissat B."/>
            <person name="Morin E."/>
            <person name="Kohler A."/>
            <person name="Barry K."/>
            <person name="LaButti K."/>
            <person name="Morin E."/>
            <person name="Salamov A."/>
            <person name="Lipzen A."/>
            <person name="Mereny Z."/>
            <person name="Hegedus B."/>
            <person name="Baldrian P."/>
            <person name="Stursova M."/>
            <person name="Weitz H."/>
            <person name="Taylor A."/>
            <person name="Grigoriev I.V."/>
            <person name="Nagy L.G."/>
            <person name="Martin F."/>
            <person name="Kauserud H."/>
        </authorList>
    </citation>
    <scope>NUCLEOTIDE SEQUENCE</scope>
    <source>
        <strain evidence="10">CBHHK173m</strain>
    </source>
</reference>
<feature type="domain" description="Aminoacyl-tRNA synthetase class Ia" evidence="9">
    <location>
        <begin position="15"/>
        <end position="121"/>
    </location>
</feature>
<evidence type="ECO:0000256" key="6">
    <source>
        <dbReference type="ARBA" id="ARBA00022917"/>
    </source>
</evidence>
<accession>A0AAD6XMX5</accession>
<dbReference type="InterPro" id="IPR014729">
    <property type="entry name" value="Rossmann-like_a/b/a_fold"/>
</dbReference>
<comment type="similarity">
    <text evidence="1">Belongs to the class-I aminoacyl-tRNA synthetase family.</text>
</comment>
<dbReference type="PRINTS" id="PR00986">
    <property type="entry name" value="TRNASYNTHVAL"/>
</dbReference>
<evidence type="ECO:0000256" key="5">
    <source>
        <dbReference type="ARBA" id="ARBA00022840"/>
    </source>
</evidence>
<sequence length="372" mass="40533">MFKFKAVSLAIHQKVLAGDKKFILEQDEDVLNTWFLSGLWPFSVLGWPDNTSSDLNTFYPATLLETGWDILFFWVARMVVPFNEVLCHAMIRDGHGRKMGKSLGNVIDRIDVIEGVALEVLHEKLREGNLDEKEIVKATAGQKKDFPNSIPQCGPTLSALCFVPIPPEISRARGTAKGTEWSEKLDKRTSTISADWKAFTPGGAKEAIRQFMAQRDSSAFSFGAIRVSSNIDADPVVAGEKLPRVSAEHLRPTSLGSGAGVARRLRECPRGRQAHPRPSMPNLSVSPTGRVHTVNYPDSMNYAGAASYAEHDPNATYLSPATPTPGSAFPAAYNARADSACDATSFGGLTLTPNDIRRHMTLGQGHQQQGGE</sequence>
<dbReference type="GO" id="GO:0006438">
    <property type="term" value="P:valyl-tRNA aminoacylation"/>
    <property type="evidence" value="ECO:0007669"/>
    <property type="project" value="InterPro"/>
</dbReference>
<dbReference type="EC" id="6.1.1.9" evidence="2"/>
<dbReference type="GO" id="GO:0005829">
    <property type="term" value="C:cytosol"/>
    <property type="evidence" value="ECO:0007669"/>
    <property type="project" value="TreeGrafter"/>
</dbReference>
<evidence type="ECO:0000259" key="9">
    <source>
        <dbReference type="Pfam" id="PF00133"/>
    </source>
</evidence>
<dbReference type="Proteomes" id="UP001222325">
    <property type="component" value="Unassembled WGS sequence"/>
</dbReference>
<evidence type="ECO:0000256" key="2">
    <source>
        <dbReference type="ARBA" id="ARBA00013169"/>
    </source>
</evidence>
<dbReference type="InterPro" id="IPR002303">
    <property type="entry name" value="Valyl-tRNA_ligase"/>
</dbReference>
<dbReference type="SUPFAM" id="SSF52374">
    <property type="entry name" value="Nucleotidylyl transferase"/>
    <property type="match status" value="1"/>
</dbReference>
<name>A0AAD6XMX5_9AGAR</name>
<keyword evidence="11" id="KW-1185">Reference proteome</keyword>
<dbReference type="AlphaFoldDB" id="A0AAD6XMX5"/>
<evidence type="ECO:0000256" key="1">
    <source>
        <dbReference type="ARBA" id="ARBA00005594"/>
    </source>
</evidence>
<protein>
    <recommendedName>
        <fullName evidence="2">valine--tRNA ligase</fullName>
        <ecNumber evidence="2">6.1.1.9</ecNumber>
    </recommendedName>
    <alternativeName>
        <fullName evidence="8">Valyl-tRNA synthetase</fullName>
    </alternativeName>
</protein>
<evidence type="ECO:0000256" key="4">
    <source>
        <dbReference type="ARBA" id="ARBA00022741"/>
    </source>
</evidence>
<dbReference type="PANTHER" id="PTHR11946:SF109">
    <property type="entry name" value="VALINE--TRNA LIGASE"/>
    <property type="match status" value="1"/>
</dbReference>
<dbReference type="Gene3D" id="3.40.50.620">
    <property type="entry name" value="HUPs"/>
    <property type="match status" value="1"/>
</dbReference>
<dbReference type="InterPro" id="IPR002300">
    <property type="entry name" value="aa-tRNA-synth_Ia"/>
</dbReference>
<dbReference type="GO" id="GO:0005524">
    <property type="term" value="F:ATP binding"/>
    <property type="evidence" value="ECO:0007669"/>
    <property type="project" value="UniProtKB-KW"/>
</dbReference>
<keyword evidence="3" id="KW-0436">Ligase</keyword>
<keyword evidence="7 10" id="KW-0030">Aminoacyl-tRNA synthetase</keyword>
<dbReference type="GO" id="GO:0004832">
    <property type="term" value="F:valine-tRNA ligase activity"/>
    <property type="evidence" value="ECO:0007669"/>
    <property type="project" value="UniProtKB-EC"/>
</dbReference>
<organism evidence="10 11">
    <name type="scientific">Mycena belliarum</name>
    <dbReference type="NCBI Taxonomy" id="1033014"/>
    <lineage>
        <taxon>Eukaryota</taxon>
        <taxon>Fungi</taxon>
        <taxon>Dikarya</taxon>
        <taxon>Basidiomycota</taxon>
        <taxon>Agaricomycotina</taxon>
        <taxon>Agaricomycetes</taxon>
        <taxon>Agaricomycetidae</taxon>
        <taxon>Agaricales</taxon>
        <taxon>Marasmiineae</taxon>
        <taxon>Mycenaceae</taxon>
        <taxon>Mycena</taxon>
    </lineage>
</organism>
<evidence type="ECO:0000313" key="10">
    <source>
        <dbReference type="EMBL" id="KAJ7082288.1"/>
    </source>
</evidence>